<keyword evidence="3" id="KW-0804">Transcription</keyword>
<dbReference type="Proteomes" id="UP001432099">
    <property type="component" value="Chromosome"/>
</dbReference>
<feature type="region of interest" description="Disordered" evidence="4">
    <location>
        <begin position="273"/>
        <end position="293"/>
    </location>
</feature>
<dbReference type="PRINTS" id="PR00032">
    <property type="entry name" value="HTHARAC"/>
</dbReference>
<evidence type="ECO:0000256" key="2">
    <source>
        <dbReference type="ARBA" id="ARBA00023125"/>
    </source>
</evidence>
<dbReference type="InterPro" id="IPR037923">
    <property type="entry name" value="HTH-like"/>
</dbReference>
<reference evidence="6" key="1">
    <citation type="journal article" date="2024" name="Int. J. Syst. Evol. Microbiol.">
        <title>Turicibacter faecis sp. nov., isolated from faeces of heart failure mouse model.</title>
        <authorList>
            <person name="Imamura Y."/>
            <person name="Motooka D."/>
            <person name="Nakajima Y."/>
            <person name="Ito S."/>
            <person name="Kitakaze M."/>
            <person name="Iida T."/>
            <person name="Nakamura S."/>
        </authorList>
    </citation>
    <scope>NUCLEOTIDE SEQUENCE</scope>
    <source>
        <strain evidence="6">TC023</strain>
    </source>
</reference>
<dbReference type="InterPro" id="IPR018062">
    <property type="entry name" value="HTH_AraC-typ_CS"/>
</dbReference>
<evidence type="ECO:0000256" key="1">
    <source>
        <dbReference type="ARBA" id="ARBA00023015"/>
    </source>
</evidence>
<dbReference type="Gene3D" id="1.10.10.60">
    <property type="entry name" value="Homeodomain-like"/>
    <property type="match status" value="2"/>
</dbReference>
<dbReference type="InterPro" id="IPR018060">
    <property type="entry name" value="HTH_AraC"/>
</dbReference>
<organism evidence="6 7">
    <name type="scientific">Turicibacter faecis</name>
    <dbReference type="NCBI Taxonomy" id="2963365"/>
    <lineage>
        <taxon>Bacteria</taxon>
        <taxon>Bacillati</taxon>
        <taxon>Bacillota</taxon>
        <taxon>Erysipelotrichia</taxon>
        <taxon>Erysipelotrichales</taxon>
        <taxon>Turicibacteraceae</taxon>
        <taxon>Turicibacter</taxon>
    </lineage>
</organism>
<dbReference type="EMBL" id="AP028127">
    <property type="protein sequence ID" value="BEH90205.1"/>
    <property type="molecule type" value="Genomic_DNA"/>
</dbReference>
<dbReference type="SUPFAM" id="SSF51215">
    <property type="entry name" value="Regulatory protein AraC"/>
    <property type="match status" value="1"/>
</dbReference>
<dbReference type="CDD" id="cd06986">
    <property type="entry name" value="cupin_MmsR-like_N"/>
    <property type="match status" value="1"/>
</dbReference>
<dbReference type="PANTHER" id="PTHR43280:SF30">
    <property type="entry name" value="MMSAB OPERON REGULATORY PROTEIN"/>
    <property type="match status" value="1"/>
</dbReference>
<dbReference type="Gene3D" id="2.60.120.280">
    <property type="entry name" value="Regulatory protein AraC"/>
    <property type="match status" value="1"/>
</dbReference>
<dbReference type="SMART" id="SM00342">
    <property type="entry name" value="HTH_ARAC"/>
    <property type="match status" value="1"/>
</dbReference>
<dbReference type="InterPro" id="IPR020449">
    <property type="entry name" value="Tscrpt_reg_AraC-type_HTH"/>
</dbReference>
<sequence length="293" mass="34109">MTQQYSFLKFKDPTFEDFHLLYCGRQNCPSGYSFGPAVRPNYLIHYVIKGKGYYYVNDRKYTIEARQGFLIRPGELTFYQADETDPWTYLWIGFNGSKAKTYLKYGGMGETDYTFGCQESEQLTQYLEQMLEHDTWGHYHELSLQGILFLFFATLAKSAELPYEEDVETDNLYISKAVEYIQKNYQNPILVTDIANYVSLSRTYLTTLFQQTLHLSPQQFLMKFRITKASELLINSELAVHTIANSCGYNDPLAFSKAFKKITGLSPLNYRKANTQNHYKRDSDPHQHEKGND</sequence>
<feature type="compositionally biased region" description="Basic and acidic residues" evidence="4">
    <location>
        <begin position="279"/>
        <end position="293"/>
    </location>
</feature>
<dbReference type="InterPro" id="IPR009057">
    <property type="entry name" value="Homeodomain-like_sf"/>
</dbReference>
<protein>
    <submittedName>
        <fullName evidence="6">AraC family transcriptional regulator</fullName>
    </submittedName>
</protein>
<keyword evidence="1" id="KW-0805">Transcription regulation</keyword>
<dbReference type="Pfam" id="PF02311">
    <property type="entry name" value="AraC_binding"/>
    <property type="match status" value="1"/>
</dbReference>
<proteinExistence type="predicted"/>
<dbReference type="SUPFAM" id="SSF46689">
    <property type="entry name" value="Homeodomain-like"/>
    <property type="match status" value="2"/>
</dbReference>
<keyword evidence="2" id="KW-0238">DNA-binding</keyword>
<evidence type="ECO:0000256" key="3">
    <source>
        <dbReference type="ARBA" id="ARBA00023163"/>
    </source>
</evidence>
<evidence type="ECO:0000313" key="7">
    <source>
        <dbReference type="Proteomes" id="UP001432099"/>
    </source>
</evidence>
<evidence type="ECO:0000256" key="4">
    <source>
        <dbReference type="SAM" id="MobiDB-lite"/>
    </source>
</evidence>
<name>A0ABN6ZE29_9FIRM</name>
<gene>
    <name evidence="6" type="ORF">T23_03070</name>
</gene>
<feature type="domain" description="HTH araC/xylS-type" evidence="5">
    <location>
        <begin position="175"/>
        <end position="273"/>
    </location>
</feature>
<keyword evidence="7" id="KW-1185">Reference proteome</keyword>
<dbReference type="RefSeq" id="WP_161831899.1">
    <property type="nucleotide sequence ID" value="NZ_AP028127.1"/>
</dbReference>
<evidence type="ECO:0000313" key="6">
    <source>
        <dbReference type="EMBL" id="BEH90205.1"/>
    </source>
</evidence>
<dbReference type="Pfam" id="PF12833">
    <property type="entry name" value="HTH_18"/>
    <property type="match status" value="1"/>
</dbReference>
<dbReference type="PANTHER" id="PTHR43280">
    <property type="entry name" value="ARAC-FAMILY TRANSCRIPTIONAL REGULATOR"/>
    <property type="match status" value="1"/>
</dbReference>
<dbReference type="InterPro" id="IPR003313">
    <property type="entry name" value="AraC-bd"/>
</dbReference>
<evidence type="ECO:0000259" key="5">
    <source>
        <dbReference type="PROSITE" id="PS01124"/>
    </source>
</evidence>
<dbReference type="PROSITE" id="PS00041">
    <property type="entry name" value="HTH_ARAC_FAMILY_1"/>
    <property type="match status" value="1"/>
</dbReference>
<accession>A0ABN6ZE29</accession>
<dbReference type="PROSITE" id="PS01124">
    <property type="entry name" value="HTH_ARAC_FAMILY_2"/>
    <property type="match status" value="1"/>
</dbReference>